<protein>
    <recommendedName>
        <fullName evidence="4">HTH araC/xylS-type domain-containing protein</fullName>
    </recommendedName>
</protein>
<gene>
    <name evidence="5" type="ORF">C7U54_08140</name>
</gene>
<evidence type="ECO:0000313" key="6">
    <source>
        <dbReference type="Proteomes" id="UP000240974"/>
    </source>
</evidence>
<proteinExistence type="predicted"/>
<dbReference type="GO" id="GO:0043565">
    <property type="term" value="F:sequence-specific DNA binding"/>
    <property type="evidence" value="ECO:0007669"/>
    <property type="project" value="InterPro"/>
</dbReference>
<dbReference type="Pfam" id="PF12833">
    <property type="entry name" value="HTH_18"/>
    <property type="match status" value="1"/>
</dbReference>
<dbReference type="Gene3D" id="1.10.10.60">
    <property type="entry name" value="Homeodomain-like"/>
    <property type="match status" value="2"/>
</dbReference>
<dbReference type="SMART" id="SM00342">
    <property type="entry name" value="HTH_ARAC"/>
    <property type="match status" value="1"/>
</dbReference>
<evidence type="ECO:0000256" key="3">
    <source>
        <dbReference type="ARBA" id="ARBA00023163"/>
    </source>
</evidence>
<dbReference type="GO" id="GO:0003700">
    <property type="term" value="F:DNA-binding transcription factor activity"/>
    <property type="evidence" value="ECO:0007669"/>
    <property type="project" value="InterPro"/>
</dbReference>
<feature type="domain" description="HTH araC/xylS-type" evidence="4">
    <location>
        <begin position="43"/>
        <end position="141"/>
    </location>
</feature>
<organism evidence="5 6">
    <name type="scientific">Faecalibacillus intestinalis</name>
    <dbReference type="NCBI Taxonomy" id="1982626"/>
    <lineage>
        <taxon>Bacteria</taxon>
        <taxon>Bacillati</taxon>
        <taxon>Bacillota</taxon>
        <taxon>Erysipelotrichia</taxon>
        <taxon>Erysipelotrichales</taxon>
        <taxon>Coprobacillaceae</taxon>
        <taxon>Faecalibacillus</taxon>
    </lineage>
</organism>
<dbReference type="InterPro" id="IPR009057">
    <property type="entry name" value="Homeodomain-like_sf"/>
</dbReference>
<sequence length="148" mass="17624">MPTSLKPKDLDNTDLHAYIIANELIIDQFKQIISLFKQQKRLQNMLSFIHQNYYKSISLQDIAESGNMSIAQCYHYFKMIVKMSPYDYLIHYRLLKSIDYLLDSTFNITEISEKVGFQNVNHYIQTFNGAYTLSPKKYQKEHRKRNLQ</sequence>
<evidence type="ECO:0000256" key="1">
    <source>
        <dbReference type="ARBA" id="ARBA00023015"/>
    </source>
</evidence>
<dbReference type="SUPFAM" id="SSF46689">
    <property type="entry name" value="Homeodomain-like"/>
    <property type="match status" value="2"/>
</dbReference>
<keyword evidence="2" id="KW-0238">DNA-binding</keyword>
<dbReference type="EMBL" id="PYLQ01000010">
    <property type="protein sequence ID" value="PST40661.1"/>
    <property type="molecule type" value="Genomic_DNA"/>
</dbReference>
<dbReference type="InterPro" id="IPR018060">
    <property type="entry name" value="HTH_AraC"/>
</dbReference>
<reference evidence="5 6" key="1">
    <citation type="journal article" date="2019" name="Int. J. Syst. Evol. Microbiol.">
        <title>Faecalibacillus intestinalis gen. nov., sp. nov. and Faecalibacillus faecis sp. nov., isolated from human faeces.</title>
        <authorList>
            <person name="Seo B."/>
            <person name="Jeon K."/>
            <person name="Baek I."/>
            <person name="Lee Y.M."/>
            <person name="Baek K."/>
            <person name="Ko G."/>
        </authorList>
    </citation>
    <scope>NUCLEOTIDE SEQUENCE [LARGE SCALE GENOMIC DNA]</scope>
    <source>
        <strain evidence="5 6">SNUG30099</strain>
    </source>
</reference>
<keyword evidence="1" id="KW-0805">Transcription regulation</keyword>
<name>A0A2T3FZQ7_9FIRM</name>
<comment type="caution">
    <text evidence="5">The sequence shown here is derived from an EMBL/GenBank/DDBJ whole genome shotgun (WGS) entry which is preliminary data.</text>
</comment>
<accession>A0A2T3FZQ7</accession>
<dbReference type="PANTHER" id="PTHR43280:SF28">
    <property type="entry name" value="HTH-TYPE TRANSCRIPTIONAL ACTIVATOR RHAS"/>
    <property type="match status" value="1"/>
</dbReference>
<evidence type="ECO:0000256" key="2">
    <source>
        <dbReference type="ARBA" id="ARBA00023125"/>
    </source>
</evidence>
<dbReference type="PROSITE" id="PS01124">
    <property type="entry name" value="HTH_ARAC_FAMILY_2"/>
    <property type="match status" value="1"/>
</dbReference>
<keyword evidence="6" id="KW-1185">Reference proteome</keyword>
<keyword evidence="3" id="KW-0804">Transcription</keyword>
<evidence type="ECO:0000259" key="4">
    <source>
        <dbReference type="PROSITE" id="PS01124"/>
    </source>
</evidence>
<dbReference type="RefSeq" id="WP_107029948.1">
    <property type="nucleotide sequence ID" value="NZ_JAQDCP010000021.1"/>
</dbReference>
<dbReference type="AlphaFoldDB" id="A0A2T3FZQ7"/>
<evidence type="ECO:0000313" key="5">
    <source>
        <dbReference type="EMBL" id="PST40661.1"/>
    </source>
</evidence>
<dbReference type="PANTHER" id="PTHR43280">
    <property type="entry name" value="ARAC-FAMILY TRANSCRIPTIONAL REGULATOR"/>
    <property type="match status" value="1"/>
</dbReference>
<dbReference type="Proteomes" id="UP000240974">
    <property type="component" value="Unassembled WGS sequence"/>
</dbReference>